<feature type="domain" description="HEPN AbiU2-like" evidence="1">
    <location>
        <begin position="19"/>
        <end position="183"/>
    </location>
</feature>
<sequence>MAHNSPEQVREKYVAKLGDELGVIYHHLLNEWCSVWLVWKQFENLFGHGQERITLLNKAGGSFFYLVDQLFFEATILAICRLSDPPRSAGKRNLTVFSLLNFMDTNQRRAELQLRLRAAQEATMFARDWRNRRISHNDHALLTNTSAEPLKEATRIKVSSAIKSLHEVLRYISIELMQTDLHDEVIDQLNNEMVLLDLLYLGQLAHEKELLDLRLDQDTRLERPLWLRNKN</sequence>
<reference evidence="2 3" key="1">
    <citation type="submission" date="2020-11" db="EMBL/GenBank/DDBJ databases">
        <authorList>
            <person name="Lassalle F."/>
        </authorList>
    </citation>
    <scope>NUCLEOTIDE SEQUENCE [LARGE SCALE GENOMIC DNA]</scope>
    <source>
        <strain evidence="2 3">AB21</strain>
    </source>
</reference>
<dbReference type="InterPro" id="IPR040704">
    <property type="entry name" value="HEPN_AbiU2"/>
</dbReference>
<gene>
    <name evidence="2" type="ORF">RHAB21_02922</name>
</gene>
<dbReference type="RefSeq" id="WP_142588103.1">
    <property type="nucleotide sequence ID" value="NZ_CABFWE030000005.1"/>
</dbReference>
<dbReference type="EMBL" id="CABFWE030000005">
    <property type="protein sequence ID" value="CAD7039475.1"/>
    <property type="molecule type" value="Genomic_DNA"/>
</dbReference>
<organism evidence="2 3">
    <name type="scientific">Pseudorhizobium halotolerans</name>
    <dbReference type="NCBI Taxonomy" id="1233081"/>
    <lineage>
        <taxon>Bacteria</taxon>
        <taxon>Pseudomonadati</taxon>
        <taxon>Pseudomonadota</taxon>
        <taxon>Alphaproteobacteria</taxon>
        <taxon>Hyphomicrobiales</taxon>
        <taxon>Rhizobiaceae</taxon>
        <taxon>Rhizobium/Agrobacterium group</taxon>
        <taxon>Pseudorhizobium</taxon>
    </lineage>
</organism>
<accession>A0ABN7JNV5</accession>
<dbReference type="Pfam" id="PF18734">
    <property type="entry name" value="HEPN_AbiU2"/>
    <property type="match status" value="1"/>
</dbReference>
<protein>
    <recommendedName>
        <fullName evidence="1">HEPN AbiU2-like domain-containing protein</fullName>
    </recommendedName>
</protein>
<keyword evidence="3" id="KW-1185">Reference proteome</keyword>
<comment type="caution">
    <text evidence="2">The sequence shown here is derived from an EMBL/GenBank/DDBJ whole genome shotgun (WGS) entry which is preliminary data.</text>
</comment>
<proteinExistence type="predicted"/>
<evidence type="ECO:0000313" key="3">
    <source>
        <dbReference type="Proteomes" id="UP000601041"/>
    </source>
</evidence>
<evidence type="ECO:0000313" key="2">
    <source>
        <dbReference type="EMBL" id="CAD7039475.1"/>
    </source>
</evidence>
<dbReference type="Proteomes" id="UP000601041">
    <property type="component" value="Unassembled WGS sequence"/>
</dbReference>
<evidence type="ECO:0000259" key="1">
    <source>
        <dbReference type="Pfam" id="PF18734"/>
    </source>
</evidence>
<name>A0ABN7JNV5_9HYPH</name>